<dbReference type="SUPFAM" id="SSF55785">
    <property type="entry name" value="PYP-like sensor domain (PAS domain)"/>
    <property type="match status" value="1"/>
</dbReference>
<feature type="compositionally biased region" description="Basic and acidic residues" evidence="9">
    <location>
        <begin position="601"/>
        <end position="611"/>
    </location>
</feature>
<dbReference type="InterPro" id="IPR036097">
    <property type="entry name" value="HisK_dim/P_sf"/>
</dbReference>
<protein>
    <recommendedName>
        <fullName evidence="3">histidine kinase</fullName>
        <ecNumber evidence="3">2.7.13.3</ecNumber>
    </recommendedName>
</protein>
<dbReference type="EC" id="2.7.13.3" evidence="3"/>
<feature type="transmembrane region" description="Helical" evidence="10">
    <location>
        <begin position="154"/>
        <end position="175"/>
    </location>
</feature>
<dbReference type="Gene3D" id="3.30.450.20">
    <property type="entry name" value="PAS domain"/>
    <property type="match status" value="1"/>
</dbReference>
<keyword evidence="4" id="KW-0597">Phosphoprotein</keyword>
<dbReference type="PANTHER" id="PTHR45453">
    <property type="entry name" value="PHOSPHATE REGULON SENSOR PROTEIN PHOR"/>
    <property type="match status" value="1"/>
</dbReference>
<dbReference type="PRINTS" id="PR00344">
    <property type="entry name" value="BCTRLSENSOR"/>
</dbReference>
<evidence type="ECO:0000256" key="8">
    <source>
        <dbReference type="ARBA" id="ARBA00023136"/>
    </source>
</evidence>
<evidence type="ECO:0000256" key="10">
    <source>
        <dbReference type="SAM" id="Phobius"/>
    </source>
</evidence>
<sequence>MSSRVAFKAALLALALMLALLGVSAYSLSVDRNAELTESIAFGCSVAAELLESADGDEQRVAILETLPQNAEADIAYFDAEGAALYSSDGGVRELSSQEKALLADAQGGEAVRYRGEDAGDGGTLCVIYAFSNGASIRVSRVGVTAFTVFTERLLIYAMIVAGVCIIVFALAYVYDARRRSIVHQVIDVLTDFSEGRYDARVHTQQSDLREEVDQLNGIIEQIEQRVFRQRSRDHAISVIMNQMQSGIIVVDAKLHILLATPVARKLLGVAPNSEGVAIAEASKDVNLDSVFAEAMRREGVYTNEVAARTAVGRGHRPLRLYVSPMRQDGKVVGAMAMVEDITELRRLEQVRTDFVANVSHELKTPLTSIKGFVETLLDGAINNPPMAEKFLKIIMLEAERLTRLINDILSISKLESGMTETATERIQLDKMAFEVADMLRIHAEEKQVTINAHRNKKPVYILGNPDHVEQMLINLIENAIKYNKPGGSVTVHVFGNEREANVTISDTGIGIAEEHLPRLFERFYRVDKGRSRSMGGTGLGLAIVKHIVRGLNGEIEVHSKLGEGTEFLVTLPIAPPPSEKHEEGEEPDEVVDITDEERDQEQRERDESRRRVNRPASQAGDADGAPAGE</sequence>
<dbReference type="InterPro" id="IPR050351">
    <property type="entry name" value="BphY/WalK/GraS-like"/>
</dbReference>
<feature type="region of interest" description="Disordered" evidence="9">
    <location>
        <begin position="573"/>
        <end position="630"/>
    </location>
</feature>
<dbReference type="InterPro" id="IPR013656">
    <property type="entry name" value="PAS_4"/>
</dbReference>
<dbReference type="GO" id="GO:0000155">
    <property type="term" value="F:phosphorelay sensor kinase activity"/>
    <property type="evidence" value="ECO:0007669"/>
    <property type="project" value="InterPro"/>
</dbReference>
<evidence type="ECO:0000256" key="4">
    <source>
        <dbReference type="ARBA" id="ARBA00022553"/>
    </source>
</evidence>
<evidence type="ECO:0000256" key="2">
    <source>
        <dbReference type="ARBA" id="ARBA00004370"/>
    </source>
</evidence>
<evidence type="ECO:0000256" key="3">
    <source>
        <dbReference type="ARBA" id="ARBA00012438"/>
    </source>
</evidence>
<evidence type="ECO:0000256" key="1">
    <source>
        <dbReference type="ARBA" id="ARBA00000085"/>
    </source>
</evidence>
<dbReference type="Pfam" id="PF08448">
    <property type="entry name" value="PAS_4"/>
    <property type="match status" value="1"/>
</dbReference>
<dbReference type="SUPFAM" id="SSF55874">
    <property type="entry name" value="ATPase domain of HSP90 chaperone/DNA topoisomerase II/histidine kinase"/>
    <property type="match status" value="1"/>
</dbReference>
<reference evidence="12" key="2">
    <citation type="journal article" date="2021" name="PeerJ">
        <title>Extensive microbial diversity within the chicken gut microbiome revealed by metagenomics and culture.</title>
        <authorList>
            <person name="Gilroy R."/>
            <person name="Ravi A."/>
            <person name="Getino M."/>
            <person name="Pursley I."/>
            <person name="Horton D.L."/>
            <person name="Alikhan N.F."/>
            <person name="Baker D."/>
            <person name="Gharbi K."/>
            <person name="Hall N."/>
            <person name="Watson M."/>
            <person name="Adriaenssens E.M."/>
            <person name="Foster-Nyarko E."/>
            <person name="Jarju S."/>
            <person name="Secka A."/>
            <person name="Antonio M."/>
            <person name="Oren A."/>
            <person name="Chaudhuri R.R."/>
            <person name="La Ragione R."/>
            <person name="Hildebrand F."/>
            <person name="Pallen M.J."/>
        </authorList>
    </citation>
    <scope>NUCLEOTIDE SEQUENCE</scope>
    <source>
        <strain evidence="12">ChiSjej6B24-2974</strain>
    </source>
</reference>
<keyword evidence="7" id="KW-0902">Two-component regulatory system</keyword>
<keyword evidence="5" id="KW-0808">Transferase</keyword>
<dbReference type="InterPro" id="IPR035965">
    <property type="entry name" value="PAS-like_dom_sf"/>
</dbReference>
<dbReference type="EMBL" id="DVFZ01000014">
    <property type="protein sequence ID" value="HIQ81720.1"/>
    <property type="molecule type" value="Genomic_DNA"/>
</dbReference>
<dbReference type="InterPro" id="IPR004358">
    <property type="entry name" value="Sig_transdc_His_kin-like_C"/>
</dbReference>
<keyword evidence="6" id="KW-0418">Kinase</keyword>
<dbReference type="AlphaFoldDB" id="A0A9D0ZJK0"/>
<dbReference type="Pfam" id="PF00512">
    <property type="entry name" value="HisKA"/>
    <property type="match status" value="1"/>
</dbReference>
<evidence type="ECO:0000256" key="5">
    <source>
        <dbReference type="ARBA" id="ARBA00022679"/>
    </source>
</evidence>
<dbReference type="Gene3D" id="3.30.565.10">
    <property type="entry name" value="Histidine kinase-like ATPase, C-terminal domain"/>
    <property type="match status" value="1"/>
</dbReference>
<dbReference type="Proteomes" id="UP000824260">
    <property type="component" value="Unassembled WGS sequence"/>
</dbReference>
<dbReference type="FunFam" id="3.30.565.10:FF:000006">
    <property type="entry name" value="Sensor histidine kinase WalK"/>
    <property type="match status" value="1"/>
</dbReference>
<feature type="domain" description="Histidine kinase" evidence="11">
    <location>
        <begin position="358"/>
        <end position="576"/>
    </location>
</feature>
<dbReference type="SUPFAM" id="SSF47384">
    <property type="entry name" value="Homodimeric domain of signal transducing histidine kinase"/>
    <property type="match status" value="1"/>
</dbReference>
<evidence type="ECO:0000259" key="11">
    <source>
        <dbReference type="PROSITE" id="PS50109"/>
    </source>
</evidence>
<dbReference type="GO" id="GO:0004721">
    <property type="term" value="F:phosphoprotein phosphatase activity"/>
    <property type="evidence" value="ECO:0007669"/>
    <property type="project" value="TreeGrafter"/>
</dbReference>
<dbReference type="PROSITE" id="PS50109">
    <property type="entry name" value="HIS_KIN"/>
    <property type="match status" value="1"/>
</dbReference>
<reference evidence="12" key="1">
    <citation type="submission" date="2020-10" db="EMBL/GenBank/DDBJ databases">
        <authorList>
            <person name="Gilroy R."/>
        </authorList>
    </citation>
    <scope>NUCLEOTIDE SEQUENCE</scope>
    <source>
        <strain evidence="12">ChiSjej6B24-2974</strain>
    </source>
</reference>
<dbReference type="PANTHER" id="PTHR45453:SF1">
    <property type="entry name" value="PHOSPHATE REGULON SENSOR PROTEIN PHOR"/>
    <property type="match status" value="1"/>
</dbReference>
<dbReference type="Gene3D" id="1.10.287.130">
    <property type="match status" value="1"/>
</dbReference>
<evidence type="ECO:0000313" key="13">
    <source>
        <dbReference type="Proteomes" id="UP000824260"/>
    </source>
</evidence>
<gene>
    <name evidence="12" type="ORF">IAA52_01320</name>
</gene>
<accession>A0A9D0ZJK0</accession>
<evidence type="ECO:0000256" key="9">
    <source>
        <dbReference type="SAM" id="MobiDB-lite"/>
    </source>
</evidence>
<dbReference type="CDD" id="cd00075">
    <property type="entry name" value="HATPase"/>
    <property type="match status" value="1"/>
</dbReference>
<proteinExistence type="predicted"/>
<dbReference type="FunFam" id="1.10.287.130:FF:000001">
    <property type="entry name" value="Two-component sensor histidine kinase"/>
    <property type="match status" value="1"/>
</dbReference>
<comment type="caution">
    <text evidence="12">The sequence shown here is derived from an EMBL/GenBank/DDBJ whole genome shotgun (WGS) entry which is preliminary data.</text>
</comment>
<feature type="compositionally biased region" description="Acidic residues" evidence="9">
    <location>
        <begin position="585"/>
        <end position="600"/>
    </location>
</feature>
<keyword evidence="10" id="KW-1133">Transmembrane helix</keyword>
<dbReference type="InterPro" id="IPR036890">
    <property type="entry name" value="HATPase_C_sf"/>
</dbReference>
<dbReference type="GO" id="GO:0016036">
    <property type="term" value="P:cellular response to phosphate starvation"/>
    <property type="evidence" value="ECO:0007669"/>
    <property type="project" value="TreeGrafter"/>
</dbReference>
<organism evidence="12 13">
    <name type="scientific">Candidatus Pullichristensenella stercorigallinarum</name>
    <dbReference type="NCBI Taxonomy" id="2840909"/>
    <lineage>
        <taxon>Bacteria</taxon>
        <taxon>Bacillati</taxon>
        <taxon>Bacillota</taxon>
        <taxon>Clostridia</taxon>
        <taxon>Candidatus Pullichristensenella</taxon>
    </lineage>
</organism>
<dbReference type="Pfam" id="PF02518">
    <property type="entry name" value="HATPase_c"/>
    <property type="match status" value="1"/>
</dbReference>
<comment type="catalytic activity">
    <reaction evidence="1">
        <text>ATP + protein L-histidine = ADP + protein N-phospho-L-histidine.</text>
        <dbReference type="EC" id="2.7.13.3"/>
    </reaction>
</comment>
<dbReference type="SMART" id="SM00387">
    <property type="entry name" value="HATPase_c"/>
    <property type="match status" value="1"/>
</dbReference>
<evidence type="ECO:0000256" key="7">
    <source>
        <dbReference type="ARBA" id="ARBA00023012"/>
    </source>
</evidence>
<dbReference type="CDD" id="cd00082">
    <property type="entry name" value="HisKA"/>
    <property type="match status" value="1"/>
</dbReference>
<dbReference type="NCBIfam" id="TIGR00229">
    <property type="entry name" value="sensory_box"/>
    <property type="match status" value="1"/>
</dbReference>
<dbReference type="SMART" id="SM00388">
    <property type="entry name" value="HisKA"/>
    <property type="match status" value="1"/>
</dbReference>
<dbReference type="GO" id="GO:0005886">
    <property type="term" value="C:plasma membrane"/>
    <property type="evidence" value="ECO:0007669"/>
    <property type="project" value="TreeGrafter"/>
</dbReference>
<dbReference type="InterPro" id="IPR000014">
    <property type="entry name" value="PAS"/>
</dbReference>
<keyword evidence="10" id="KW-0812">Transmembrane</keyword>
<comment type="subcellular location">
    <subcellularLocation>
        <location evidence="2">Membrane</location>
    </subcellularLocation>
</comment>
<evidence type="ECO:0000313" key="12">
    <source>
        <dbReference type="EMBL" id="HIQ81720.1"/>
    </source>
</evidence>
<evidence type="ECO:0000256" key="6">
    <source>
        <dbReference type="ARBA" id="ARBA00022777"/>
    </source>
</evidence>
<name>A0A9D0ZJK0_9FIRM</name>
<dbReference type="InterPro" id="IPR003594">
    <property type="entry name" value="HATPase_dom"/>
</dbReference>
<keyword evidence="8 10" id="KW-0472">Membrane</keyword>
<dbReference type="InterPro" id="IPR005467">
    <property type="entry name" value="His_kinase_dom"/>
</dbReference>
<dbReference type="InterPro" id="IPR003661">
    <property type="entry name" value="HisK_dim/P_dom"/>
</dbReference>